<protein>
    <submittedName>
        <fullName evidence="1">Uncharacterized protein</fullName>
    </submittedName>
</protein>
<dbReference type="EMBL" id="VSRR010026485">
    <property type="protein sequence ID" value="MPC67604.1"/>
    <property type="molecule type" value="Genomic_DNA"/>
</dbReference>
<dbReference type="Proteomes" id="UP000324222">
    <property type="component" value="Unassembled WGS sequence"/>
</dbReference>
<organism evidence="1 2">
    <name type="scientific">Portunus trituberculatus</name>
    <name type="common">Swimming crab</name>
    <name type="synonym">Neptunus trituberculatus</name>
    <dbReference type="NCBI Taxonomy" id="210409"/>
    <lineage>
        <taxon>Eukaryota</taxon>
        <taxon>Metazoa</taxon>
        <taxon>Ecdysozoa</taxon>
        <taxon>Arthropoda</taxon>
        <taxon>Crustacea</taxon>
        <taxon>Multicrustacea</taxon>
        <taxon>Malacostraca</taxon>
        <taxon>Eumalacostraca</taxon>
        <taxon>Eucarida</taxon>
        <taxon>Decapoda</taxon>
        <taxon>Pleocyemata</taxon>
        <taxon>Brachyura</taxon>
        <taxon>Eubrachyura</taxon>
        <taxon>Portunoidea</taxon>
        <taxon>Portunidae</taxon>
        <taxon>Portuninae</taxon>
        <taxon>Portunus</taxon>
    </lineage>
</organism>
<accession>A0A5B7HG95</accession>
<proteinExistence type="predicted"/>
<keyword evidence="2" id="KW-1185">Reference proteome</keyword>
<comment type="caution">
    <text evidence="1">The sequence shown here is derived from an EMBL/GenBank/DDBJ whole genome shotgun (WGS) entry which is preliminary data.</text>
</comment>
<reference evidence="1 2" key="1">
    <citation type="submission" date="2019-05" db="EMBL/GenBank/DDBJ databases">
        <title>Another draft genome of Portunus trituberculatus and its Hox gene families provides insights of decapod evolution.</title>
        <authorList>
            <person name="Jeong J.-H."/>
            <person name="Song I."/>
            <person name="Kim S."/>
            <person name="Choi T."/>
            <person name="Kim D."/>
            <person name="Ryu S."/>
            <person name="Kim W."/>
        </authorList>
    </citation>
    <scope>NUCLEOTIDE SEQUENCE [LARGE SCALE GENOMIC DNA]</scope>
    <source>
        <tissue evidence="1">Muscle</tissue>
    </source>
</reference>
<evidence type="ECO:0000313" key="2">
    <source>
        <dbReference type="Proteomes" id="UP000324222"/>
    </source>
</evidence>
<evidence type="ECO:0000313" key="1">
    <source>
        <dbReference type="EMBL" id="MPC67604.1"/>
    </source>
</evidence>
<dbReference type="AlphaFoldDB" id="A0A5B7HG95"/>
<gene>
    <name evidence="1" type="ORF">E2C01_061781</name>
</gene>
<sequence>MSSVYEAELFSKTFANNSTLDDSGFVLPSAPPSNYFIPTIKVLRNDVFHALAGLNPRNLIESLILLSKTVLPSFHLAWPNSFNHVYRLLPFLLARILPTFSLFLKR</sequence>
<name>A0A5B7HG95_PORTR</name>